<comment type="caution">
    <text evidence="2">The sequence shown here is derived from an EMBL/GenBank/DDBJ whole genome shotgun (WGS) entry which is preliminary data.</text>
</comment>
<proteinExistence type="predicted"/>
<dbReference type="AlphaFoldDB" id="A0A0F9A5H8"/>
<name>A0A0F9A5H8_9ZZZZ</name>
<feature type="non-terminal residue" evidence="2">
    <location>
        <position position="79"/>
    </location>
</feature>
<feature type="compositionally biased region" description="Polar residues" evidence="1">
    <location>
        <begin position="1"/>
        <end position="11"/>
    </location>
</feature>
<gene>
    <name evidence="2" type="ORF">LCGC14_2692930</name>
</gene>
<protein>
    <submittedName>
        <fullName evidence="2">Uncharacterized protein</fullName>
    </submittedName>
</protein>
<dbReference type="EMBL" id="LAZR01047775">
    <property type="protein sequence ID" value="KKK93435.1"/>
    <property type="molecule type" value="Genomic_DNA"/>
</dbReference>
<feature type="region of interest" description="Disordered" evidence="1">
    <location>
        <begin position="1"/>
        <end position="22"/>
    </location>
</feature>
<evidence type="ECO:0000256" key="1">
    <source>
        <dbReference type="SAM" id="MobiDB-lite"/>
    </source>
</evidence>
<organism evidence="2">
    <name type="scientific">marine sediment metagenome</name>
    <dbReference type="NCBI Taxonomy" id="412755"/>
    <lineage>
        <taxon>unclassified sequences</taxon>
        <taxon>metagenomes</taxon>
        <taxon>ecological metagenomes</taxon>
    </lineage>
</organism>
<reference evidence="2" key="1">
    <citation type="journal article" date="2015" name="Nature">
        <title>Complex archaea that bridge the gap between prokaryotes and eukaryotes.</title>
        <authorList>
            <person name="Spang A."/>
            <person name="Saw J.H."/>
            <person name="Jorgensen S.L."/>
            <person name="Zaremba-Niedzwiedzka K."/>
            <person name="Martijn J."/>
            <person name="Lind A.E."/>
            <person name="van Eijk R."/>
            <person name="Schleper C."/>
            <person name="Guy L."/>
            <person name="Ettema T.J."/>
        </authorList>
    </citation>
    <scope>NUCLEOTIDE SEQUENCE</scope>
</reference>
<evidence type="ECO:0000313" key="2">
    <source>
        <dbReference type="EMBL" id="KKK93435.1"/>
    </source>
</evidence>
<accession>A0A0F9A5H8</accession>
<sequence length="79" mass="8333">MPTFTRRTTPSGRVGGVQIPSDIADTGQGIEAQGLSILGRSIGDIGNLIFELSERERKADDLLASDNAGIARQSAADNY</sequence>